<gene>
    <name evidence="2" type="ORF">ElyMa_004514500</name>
</gene>
<dbReference type="Proteomes" id="UP000762676">
    <property type="component" value="Unassembled WGS sequence"/>
</dbReference>
<comment type="caution">
    <text evidence="2">The sequence shown here is derived from an EMBL/GenBank/DDBJ whole genome shotgun (WGS) entry which is preliminary data.</text>
</comment>
<evidence type="ECO:0000256" key="1">
    <source>
        <dbReference type="SAM" id="MobiDB-lite"/>
    </source>
</evidence>
<evidence type="ECO:0000313" key="3">
    <source>
        <dbReference type="Proteomes" id="UP000762676"/>
    </source>
</evidence>
<keyword evidence="3" id="KW-1185">Reference proteome</keyword>
<feature type="compositionally biased region" description="Low complexity" evidence="1">
    <location>
        <begin position="82"/>
        <end position="104"/>
    </location>
</feature>
<protein>
    <recommendedName>
        <fullName evidence="4">BRCT domain-containing protein</fullName>
    </recommendedName>
</protein>
<name>A0AAV4HP04_9GAST</name>
<dbReference type="EMBL" id="BMAT01009118">
    <property type="protein sequence ID" value="GFR98926.1"/>
    <property type="molecule type" value="Genomic_DNA"/>
</dbReference>
<evidence type="ECO:0000313" key="2">
    <source>
        <dbReference type="EMBL" id="GFR98926.1"/>
    </source>
</evidence>
<accession>A0AAV4HP04</accession>
<proteinExistence type="predicted"/>
<organism evidence="2 3">
    <name type="scientific">Elysia marginata</name>
    <dbReference type="NCBI Taxonomy" id="1093978"/>
    <lineage>
        <taxon>Eukaryota</taxon>
        <taxon>Metazoa</taxon>
        <taxon>Spiralia</taxon>
        <taxon>Lophotrochozoa</taxon>
        <taxon>Mollusca</taxon>
        <taxon>Gastropoda</taxon>
        <taxon>Heterobranchia</taxon>
        <taxon>Euthyneura</taxon>
        <taxon>Panpulmonata</taxon>
        <taxon>Sacoglossa</taxon>
        <taxon>Placobranchoidea</taxon>
        <taxon>Plakobranchidae</taxon>
        <taxon>Elysia</taxon>
    </lineage>
</organism>
<reference evidence="2 3" key="1">
    <citation type="journal article" date="2021" name="Elife">
        <title>Chloroplast acquisition without the gene transfer in kleptoplastic sea slugs, Plakobranchus ocellatus.</title>
        <authorList>
            <person name="Maeda T."/>
            <person name="Takahashi S."/>
            <person name="Yoshida T."/>
            <person name="Shimamura S."/>
            <person name="Takaki Y."/>
            <person name="Nagai Y."/>
            <person name="Toyoda A."/>
            <person name="Suzuki Y."/>
            <person name="Arimoto A."/>
            <person name="Ishii H."/>
            <person name="Satoh N."/>
            <person name="Nishiyama T."/>
            <person name="Hasebe M."/>
            <person name="Maruyama T."/>
            <person name="Minagawa J."/>
            <person name="Obokata J."/>
            <person name="Shigenobu S."/>
        </authorList>
    </citation>
    <scope>NUCLEOTIDE SEQUENCE [LARGE SCALE GENOMIC DNA]</scope>
</reference>
<dbReference type="AlphaFoldDB" id="A0AAV4HP04"/>
<sequence length="111" mass="12648">MFKRSKNVLTFINKDAVISPKLSHNLHVVNFAWIYNLQQERYKFSRHPLISYNDATFLVVQETLLLKAPRSSSLSVSRLGYNTNNSDSNNSSSVTTTNNNNNNNRCPARLS</sequence>
<evidence type="ECO:0008006" key="4">
    <source>
        <dbReference type="Google" id="ProtNLM"/>
    </source>
</evidence>
<feature type="region of interest" description="Disordered" evidence="1">
    <location>
        <begin position="69"/>
        <end position="111"/>
    </location>
</feature>